<evidence type="ECO:0000313" key="1">
    <source>
        <dbReference type="EMBL" id="RNA31305.1"/>
    </source>
</evidence>
<sequence>MDLSDVEPKTPLTSSYHGTAHLDVASLRQKVLTLEILLSSKDQIILKLENLVEDLKSRVDKIESEILKSSSTQCVQQPCFNNTSWVTVASRALAQVEGKKLDRPAQQIEVLNSVVYEQKERERRKRNVLVFGA</sequence>
<dbReference type="EMBL" id="REGN01001956">
    <property type="protein sequence ID" value="RNA31305.1"/>
    <property type="molecule type" value="Genomic_DNA"/>
</dbReference>
<dbReference type="OrthoDB" id="10203174at2759"/>
<protein>
    <submittedName>
        <fullName evidence="1">Uncharacterized protein</fullName>
    </submittedName>
</protein>
<reference evidence="1 2" key="1">
    <citation type="journal article" date="2018" name="Sci. Rep.">
        <title>Genomic signatures of local adaptation to the degree of environmental predictability in rotifers.</title>
        <authorList>
            <person name="Franch-Gras L."/>
            <person name="Hahn C."/>
            <person name="Garcia-Roger E.M."/>
            <person name="Carmona M.J."/>
            <person name="Serra M."/>
            <person name="Gomez A."/>
        </authorList>
    </citation>
    <scope>NUCLEOTIDE SEQUENCE [LARGE SCALE GENOMIC DNA]</scope>
    <source>
        <strain evidence="1">HYR1</strain>
    </source>
</reference>
<gene>
    <name evidence="1" type="ORF">BpHYR1_032171</name>
</gene>
<keyword evidence="2" id="KW-1185">Reference proteome</keyword>
<evidence type="ECO:0000313" key="2">
    <source>
        <dbReference type="Proteomes" id="UP000276133"/>
    </source>
</evidence>
<name>A0A3M7S6N7_BRAPC</name>
<dbReference type="Proteomes" id="UP000276133">
    <property type="component" value="Unassembled WGS sequence"/>
</dbReference>
<organism evidence="1 2">
    <name type="scientific">Brachionus plicatilis</name>
    <name type="common">Marine rotifer</name>
    <name type="synonym">Brachionus muelleri</name>
    <dbReference type="NCBI Taxonomy" id="10195"/>
    <lineage>
        <taxon>Eukaryota</taxon>
        <taxon>Metazoa</taxon>
        <taxon>Spiralia</taxon>
        <taxon>Gnathifera</taxon>
        <taxon>Rotifera</taxon>
        <taxon>Eurotatoria</taxon>
        <taxon>Monogononta</taxon>
        <taxon>Pseudotrocha</taxon>
        <taxon>Ploima</taxon>
        <taxon>Brachionidae</taxon>
        <taxon>Brachionus</taxon>
    </lineage>
</organism>
<feature type="non-terminal residue" evidence="1">
    <location>
        <position position="133"/>
    </location>
</feature>
<proteinExistence type="predicted"/>
<accession>A0A3M7S6N7</accession>
<comment type="caution">
    <text evidence="1">The sequence shown here is derived from an EMBL/GenBank/DDBJ whole genome shotgun (WGS) entry which is preliminary data.</text>
</comment>
<dbReference type="AlphaFoldDB" id="A0A3M7S6N7"/>